<feature type="compositionally biased region" description="Polar residues" evidence="1">
    <location>
        <begin position="34"/>
        <end position="49"/>
    </location>
</feature>
<dbReference type="EMBL" id="MU001678">
    <property type="protein sequence ID" value="KAF2458254.1"/>
    <property type="molecule type" value="Genomic_DNA"/>
</dbReference>
<reference evidence="3" key="1">
    <citation type="journal article" date="2020" name="Stud. Mycol.">
        <title>101 Dothideomycetes genomes: a test case for predicting lifestyles and emergence of pathogens.</title>
        <authorList>
            <person name="Haridas S."/>
            <person name="Albert R."/>
            <person name="Binder M."/>
            <person name="Bloem J."/>
            <person name="Labutti K."/>
            <person name="Salamov A."/>
            <person name="Andreopoulos B."/>
            <person name="Baker S."/>
            <person name="Barry K."/>
            <person name="Bills G."/>
            <person name="Bluhm B."/>
            <person name="Cannon C."/>
            <person name="Castanera R."/>
            <person name="Culley D."/>
            <person name="Daum C."/>
            <person name="Ezra D."/>
            <person name="Gonzalez J."/>
            <person name="Henrissat B."/>
            <person name="Kuo A."/>
            <person name="Liang C."/>
            <person name="Lipzen A."/>
            <person name="Lutzoni F."/>
            <person name="Magnuson J."/>
            <person name="Mondo S."/>
            <person name="Nolan M."/>
            <person name="Ohm R."/>
            <person name="Pangilinan J."/>
            <person name="Park H.-J."/>
            <person name="Ramirez L."/>
            <person name="Alfaro M."/>
            <person name="Sun H."/>
            <person name="Tritt A."/>
            <person name="Yoshinaga Y."/>
            <person name="Zwiers L.-H."/>
            <person name="Turgeon B."/>
            <person name="Goodwin S."/>
            <person name="Spatafora J."/>
            <person name="Crous P."/>
            <person name="Grigoriev I."/>
        </authorList>
    </citation>
    <scope>NUCLEOTIDE SEQUENCE</scope>
    <source>
        <strain evidence="3">ATCC 16933</strain>
    </source>
</reference>
<feature type="region of interest" description="Disordered" evidence="1">
    <location>
        <begin position="94"/>
        <end position="185"/>
    </location>
</feature>
<feature type="region of interest" description="Disordered" evidence="1">
    <location>
        <begin position="1"/>
        <end position="82"/>
    </location>
</feature>
<accession>A0A6A6P373</accession>
<feature type="region of interest" description="Disordered" evidence="1">
    <location>
        <begin position="1021"/>
        <end position="1068"/>
    </location>
</feature>
<feature type="compositionally biased region" description="Polar residues" evidence="1">
    <location>
        <begin position="73"/>
        <end position="82"/>
    </location>
</feature>
<evidence type="ECO:0000313" key="3">
    <source>
        <dbReference type="EMBL" id="KAF2458254.1"/>
    </source>
</evidence>
<evidence type="ECO:0000259" key="2">
    <source>
        <dbReference type="PROSITE" id="PS50010"/>
    </source>
</evidence>
<dbReference type="Proteomes" id="UP000799766">
    <property type="component" value="Unassembled WGS sequence"/>
</dbReference>
<proteinExistence type="predicted"/>
<organism evidence="3 4">
    <name type="scientific">Lineolata rhizophorae</name>
    <dbReference type="NCBI Taxonomy" id="578093"/>
    <lineage>
        <taxon>Eukaryota</taxon>
        <taxon>Fungi</taxon>
        <taxon>Dikarya</taxon>
        <taxon>Ascomycota</taxon>
        <taxon>Pezizomycotina</taxon>
        <taxon>Dothideomycetes</taxon>
        <taxon>Dothideomycetes incertae sedis</taxon>
        <taxon>Lineolatales</taxon>
        <taxon>Lineolataceae</taxon>
        <taxon>Lineolata</taxon>
    </lineage>
</organism>
<feature type="region of interest" description="Disordered" evidence="1">
    <location>
        <begin position="395"/>
        <end position="440"/>
    </location>
</feature>
<dbReference type="PANTHER" id="PTHR45818">
    <property type="entry name" value="PROTEIN VAV"/>
    <property type="match status" value="1"/>
</dbReference>
<dbReference type="InterPro" id="IPR000219">
    <property type="entry name" value="DH_dom"/>
</dbReference>
<sequence>MAYVLSLTPQSPLKRSFSDTPYLTPTSPPVDDGSSCNTVLQPISANASARSPVSPSGSLLSLPVSTKTRHNENTPPTLTPQSLRSLVDSLANVQKSQRHFGHSPRKPSWGTDISPPPRYNTATPSIQGPVCEPLRDANTDHKFSTEDFGEEDGTLYNPRQRNDTPFGPPFGPIAESENSEDDSENLNCFRQVPTSPGMHYDPSPFKRWMSALRRRNLQKNDAVHMHGDNWGLETPTTRFGQAISSPIESGHRKSESQGSSVGFITAVKSASITLASTSIAPFSARTPVRGRRRGETRSSGISGHRPSSDSMTGDFGPIMDEQAWLRSVQRRKILEELIETEENYIDDMKALINVYFTLLASSQMANTQSRISIRRNVAEILELHEDLLGELHKVVPNAEPSHGDSNKGPGTWARKHKSRHTRWHSADIPARRSSQRKNRRVRHSLDYNQHSDWHCVYLTADTHTVAEVAKVFNKFALRFFAYETYHAHYNAMNFDRESTKTRVPEWERYERGIEALSGSIIAANRRAFGGKKSMTFQDLLAKPIQRVLKYPLLFADLRKQTPVCDDPEAYGEVDKALSRLQVTASEINNAVEDPRTRTLIESTWRLQDRLVFEDRDCLAPGTVLLRLLGHAILCGVLHVAFQGRGGIEGQYMVCVLFRSCMLLAVMNKGSAACNVVATIPLLTCRIQEADNGKGLQCHTALYTWKLAFAHECQLYEMIMSACSAIEEQQWRGHLQARIDAESHDGSQGEPNVANMFSSISMGIKPAGTTLGSDVSVNRRNSIHRAATLGAKATIHQVIIKNTQAQKQPDGQQGAPVGRSHSHMTTNTIPTLAPRRGERVRLENALADVWTRDILPFPGMGQRRPENPIRASANSVMRKLSMASLASNFSKRSNSYSNGGENSSKSTREPNQCQRQAKHRKGSWGNTSSRGSSSRPPPVDFHNSPARFLPAGIGLERPPRRASRFRGALGESSSIERMRESARALSFNGAILQRIDSAQALELFRSPTPTQRPAPVVESGAAFAKEGKPESVKSMPKIGRQPTPARGGSPATTGQKRQHRGRKLFKLFA</sequence>
<protein>
    <recommendedName>
        <fullName evidence="2">DH domain-containing protein</fullName>
    </recommendedName>
</protein>
<dbReference type="SMART" id="SM00325">
    <property type="entry name" value="RhoGEF"/>
    <property type="match status" value="1"/>
</dbReference>
<feature type="compositionally biased region" description="Polar residues" evidence="1">
    <location>
        <begin position="7"/>
        <end position="25"/>
    </location>
</feature>
<feature type="compositionally biased region" description="Low complexity" evidence="1">
    <location>
        <begin position="51"/>
        <end position="65"/>
    </location>
</feature>
<evidence type="ECO:0000313" key="4">
    <source>
        <dbReference type="Proteomes" id="UP000799766"/>
    </source>
</evidence>
<feature type="region of interest" description="Disordered" evidence="1">
    <location>
        <begin position="802"/>
        <end position="836"/>
    </location>
</feature>
<feature type="compositionally biased region" description="Basic residues" evidence="1">
    <location>
        <begin position="1055"/>
        <end position="1068"/>
    </location>
</feature>
<dbReference type="PANTHER" id="PTHR45818:SF3">
    <property type="entry name" value="PROTEIN VAV"/>
    <property type="match status" value="1"/>
</dbReference>
<dbReference type="OrthoDB" id="8059989at2759"/>
<name>A0A6A6P373_9PEZI</name>
<keyword evidence="4" id="KW-1185">Reference proteome</keyword>
<feature type="compositionally biased region" description="Basic residues" evidence="1">
    <location>
        <begin position="96"/>
        <end position="105"/>
    </location>
</feature>
<feature type="region of interest" description="Disordered" evidence="1">
    <location>
        <begin position="286"/>
        <end position="314"/>
    </location>
</feature>
<dbReference type="Gene3D" id="1.20.900.10">
    <property type="entry name" value="Dbl homology (DH) domain"/>
    <property type="match status" value="1"/>
</dbReference>
<dbReference type="GO" id="GO:0005737">
    <property type="term" value="C:cytoplasm"/>
    <property type="evidence" value="ECO:0007669"/>
    <property type="project" value="TreeGrafter"/>
</dbReference>
<feature type="region of interest" description="Disordered" evidence="1">
    <location>
        <begin position="887"/>
        <end position="973"/>
    </location>
</feature>
<dbReference type="AlphaFoldDB" id="A0A6A6P373"/>
<dbReference type="Pfam" id="PF00621">
    <property type="entry name" value="RhoGEF"/>
    <property type="match status" value="1"/>
</dbReference>
<evidence type="ECO:0000256" key="1">
    <source>
        <dbReference type="SAM" id="MobiDB-lite"/>
    </source>
</evidence>
<dbReference type="SUPFAM" id="SSF48065">
    <property type="entry name" value="DBL homology domain (DH-domain)"/>
    <property type="match status" value="1"/>
</dbReference>
<feature type="domain" description="DH" evidence="2">
    <location>
        <begin position="329"/>
        <end position="590"/>
    </location>
</feature>
<dbReference type="InterPro" id="IPR035899">
    <property type="entry name" value="DBL_dom_sf"/>
</dbReference>
<feature type="compositionally biased region" description="Low complexity" evidence="1">
    <location>
        <begin position="892"/>
        <end position="904"/>
    </location>
</feature>
<feature type="compositionally biased region" description="Basic residues" evidence="1">
    <location>
        <begin position="413"/>
        <end position="423"/>
    </location>
</feature>
<dbReference type="GO" id="GO:0005085">
    <property type="term" value="F:guanyl-nucleotide exchange factor activity"/>
    <property type="evidence" value="ECO:0007669"/>
    <property type="project" value="InterPro"/>
</dbReference>
<dbReference type="PROSITE" id="PS50010">
    <property type="entry name" value="DH_2"/>
    <property type="match status" value="1"/>
</dbReference>
<gene>
    <name evidence="3" type="ORF">BDY21DRAFT_284534</name>
</gene>
<feature type="compositionally biased region" description="Basic and acidic residues" evidence="1">
    <location>
        <begin position="133"/>
        <end position="145"/>
    </location>
</feature>